<organism evidence="1 2">
    <name type="scientific">Parahaliea aestuarii</name>
    <dbReference type="NCBI Taxonomy" id="1852021"/>
    <lineage>
        <taxon>Bacteria</taxon>
        <taxon>Pseudomonadati</taxon>
        <taxon>Pseudomonadota</taxon>
        <taxon>Gammaproteobacteria</taxon>
        <taxon>Cellvibrionales</taxon>
        <taxon>Halieaceae</taxon>
        <taxon>Parahaliea</taxon>
    </lineage>
</organism>
<dbReference type="RefSeq" id="WP_148063422.1">
    <property type="nucleotide sequence ID" value="NZ_VRYZ01000002.1"/>
</dbReference>
<reference evidence="1 2" key="1">
    <citation type="submission" date="2019-08" db="EMBL/GenBank/DDBJ databases">
        <title>Parahaliea maris sp. nov., isolated from the surface seawater.</title>
        <authorList>
            <person name="Liu Y."/>
        </authorList>
    </citation>
    <scope>NUCLEOTIDE SEQUENCE [LARGE SCALE GENOMIC DNA]</scope>
    <source>
        <strain evidence="1 2">S2-26</strain>
    </source>
</reference>
<accession>A0A5C9A1I4</accession>
<evidence type="ECO:0000313" key="1">
    <source>
        <dbReference type="EMBL" id="TXS93487.1"/>
    </source>
</evidence>
<evidence type="ECO:0000313" key="2">
    <source>
        <dbReference type="Proteomes" id="UP000321933"/>
    </source>
</evidence>
<proteinExistence type="predicted"/>
<dbReference type="Proteomes" id="UP000321933">
    <property type="component" value="Unassembled WGS sequence"/>
</dbReference>
<dbReference type="EMBL" id="VRYZ01000002">
    <property type="protein sequence ID" value="TXS93487.1"/>
    <property type="molecule type" value="Genomic_DNA"/>
</dbReference>
<sequence>MRRLRWPHLTLGAGAWLLLMVCSVGLSDWSIRHQVHSELGRQLPELLADAIPGWEGESFSWRHLAMEIDRDLVNLQLRQPGPLAHCSARVLSLQGEQIARAGAGEQRLALAWRQGEMGRQLELGLQCQRNWPWLLASQGALTGLVAALLLALPAPLSARRRAYVDALRTAGASRRQALRATAAVDDLSDSQIQLLDALLAQAGDGGLNPQMQAFRWAGSVRAQALTAAQLPWFLRALQLFEGDAERALAVALAPAQLVFHPRDCRVSVHGLDLRLPSTPFIYYLWYARRRLRDGAGDAGGWFANPPSNRADHEGAAEVLALMEAYEGHGKAARDLREKGLRSRTLDQNRSKVKEHLTGLLGEELAADFLFEGERDARTARSRYRIVTDAAQIRVDEGPQCAAAGAIDIPATPASYS</sequence>
<dbReference type="AlphaFoldDB" id="A0A5C9A1I4"/>
<comment type="caution">
    <text evidence="1">The sequence shown here is derived from an EMBL/GenBank/DDBJ whole genome shotgun (WGS) entry which is preliminary data.</text>
</comment>
<dbReference type="OrthoDB" id="5732380at2"/>
<gene>
    <name evidence="1" type="ORF">FVW59_06560</name>
</gene>
<name>A0A5C9A1I4_9GAMM</name>
<keyword evidence="2" id="KW-1185">Reference proteome</keyword>
<protein>
    <submittedName>
        <fullName evidence="1">Uncharacterized protein</fullName>
    </submittedName>
</protein>